<keyword evidence="2" id="KW-1185">Reference proteome</keyword>
<dbReference type="RefSeq" id="WP_146390501.1">
    <property type="nucleotide sequence ID" value="NZ_SJPK01000003.1"/>
</dbReference>
<evidence type="ECO:0000313" key="2">
    <source>
        <dbReference type="Proteomes" id="UP000318053"/>
    </source>
</evidence>
<dbReference type="Proteomes" id="UP000318053">
    <property type="component" value="Unassembled WGS sequence"/>
</dbReference>
<accession>A0A5C5YEI4</accession>
<dbReference type="AlphaFoldDB" id="A0A5C5YEI4"/>
<sequence>MPSKLVAIHDAASGCELELADNSRIALNVTHATVRDYVILDGFRDLQSFVDAHRIDVYYQPVSIRPSDWDTYSRLVRESGAASSLPDVLPLFDLTHAEILALPNRLYGGIGCAINDLPPVFYTSPIADFLPDNHRGADWFRWAFSSAGYMLHQIYVNPTSDIVNLESGHVEHHYLENPRVT</sequence>
<reference evidence="1 2" key="1">
    <citation type="submission" date="2019-02" db="EMBL/GenBank/DDBJ databases">
        <title>Deep-cultivation of Planctomycetes and their phenomic and genomic characterization uncovers novel biology.</title>
        <authorList>
            <person name="Wiegand S."/>
            <person name="Jogler M."/>
            <person name="Boedeker C."/>
            <person name="Pinto D."/>
            <person name="Vollmers J."/>
            <person name="Rivas-Marin E."/>
            <person name="Kohn T."/>
            <person name="Peeters S.H."/>
            <person name="Heuer A."/>
            <person name="Rast P."/>
            <person name="Oberbeckmann S."/>
            <person name="Bunk B."/>
            <person name="Jeske O."/>
            <person name="Meyerdierks A."/>
            <person name="Storesund J.E."/>
            <person name="Kallscheuer N."/>
            <person name="Luecker S."/>
            <person name="Lage O.M."/>
            <person name="Pohl T."/>
            <person name="Merkel B.J."/>
            <person name="Hornburger P."/>
            <person name="Mueller R.-W."/>
            <person name="Bruemmer F."/>
            <person name="Labrenz M."/>
            <person name="Spormann A.M."/>
            <person name="Op Den Camp H."/>
            <person name="Overmann J."/>
            <person name="Amann R."/>
            <person name="Jetten M.S.M."/>
            <person name="Mascher T."/>
            <person name="Medema M.H."/>
            <person name="Devos D.P."/>
            <person name="Kaster A.-K."/>
            <person name="Ovreas L."/>
            <person name="Rohde M."/>
            <person name="Galperin M.Y."/>
            <person name="Jogler C."/>
        </authorList>
    </citation>
    <scope>NUCLEOTIDE SEQUENCE [LARGE SCALE GENOMIC DNA]</scope>
    <source>
        <strain evidence="1 2">CA85</strain>
    </source>
</reference>
<dbReference type="EMBL" id="SJPK01000003">
    <property type="protein sequence ID" value="TWT72891.1"/>
    <property type="molecule type" value="Genomic_DNA"/>
</dbReference>
<comment type="caution">
    <text evidence="1">The sequence shown here is derived from an EMBL/GenBank/DDBJ whole genome shotgun (WGS) entry which is preliminary data.</text>
</comment>
<organism evidence="1 2">
    <name type="scientific">Allorhodopirellula solitaria</name>
    <dbReference type="NCBI Taxonomy" id="2527987"/>
    <lineage>
        <taxon>Bacteria</taxon>
        <taxon>Pseudomonadati</taxon>
        <taxon>Planctomycetota</taxon>
        <taxon>Planctomycetia</taxon>
        <taxon>Pirellulales</taxon>
        <taxon>Pirellulaceae</taxon>
        <taxon>Allorhodopirellula</taxon>
    </lineage>
</organism>
<proteinExistence type="predicted"/>
<name>A0A5C5YEI4_9BACT</name>
<protein>
    <submittedName>
        <fullName evidence="1">Uncharacterized protein</fullName>
    </submittedName>
</protein>
<evidence type="ECO:0000313" key="1">
    <source>
        <dbReference type="EMBL" id="TWT72891.1"/>
    </source>
</evidence>
<dbReference type="OrthoDB" id="5740960at2"/>
<gene>
    <name evidence="1" type="ORF">CA85_13520</name>
</gene>